<evidence type="ECO:0000256" key="1">
    <source>
        <dbReference type="ARBA" id="ARBA00022475"/>
    </source>
</evidence>
<proteinExistence type="predicted"/>
<accession>A0A1I7K2X4</accession>
<dbReference type="EMBL" id="FPBV01000013">
    <property type="protein sequence ID" value="SFU91730.1"/>
    <property type="molecule type" value="Genomic_DNA"/>
</dbReference>
<sequence length="100" mass="11418">MNVDKWRNWALVMMFGGFFVMYSGVYHRAWIPYLMVIGGLGVLAGILVYFRFGPVNPTVHEAECPRCGRVTRLTGAYDACRHCRQPMRRVPGGGYEPYVK</sequence>
<feature type="transmembrane region" description="Helical" evidence="5">
    <location>
        <begin position="33"/>
        <end position="52"/>
    </location>
</feature>
<reference evidence="7" key="1">
    <citation type="submission" date="2016-10" db="EMBL/GenBank/DDBJ databases">
        <authorList>
            <person name="Varghese N."/>
        </authorList>
    </citation>
    <scope>NUCLEOTIDE SEQUENCE [LARGE SCALE GENOMIC DNA]</scope>
    <source>
        <strain evidence="7">DSM 17980</strain>
    </source>
</reference>
<gene>
    <name evidence="6" type="ORF">SAMN05421543_11357</name>
</gene>
<evidence type="ECO:0000256" key="3">
    <source>
        <dbReference type="ARBA" id="ARBA00022989"/>
    </source>
</evidence>
<evidence type="ECO:0000313" key="7">
    <source>
        <dbReference type="Proteomes" id="UP000183508"/>
    </source>
</evidence>
<dbReference type="OrthoDB" id="1653848at2"/>
<keyword evidence="7" id="KW-1185">Reference proteome</keyword>
<name>A0A1I7K2X4_9BACL</name>
<dbReference type="Proteomes" id="UP000183508">
    <property type="component" value="Unassembled WGS sequence"/>
</dbReference>
<keyword evidence="2 5" id="KW-0812">Transmembrane</keyword>
<protein>
    <submittedName>
        <fullName evidence="6">Zinc-ribbon containing domain-containing protein</fullName>
    </submittedName>
</protein>
<organism evidence="6 7">
    <name type="scientific">Alicyclobacillus macrosporangiidus</name>
    <dbReference type="NCBI Taxonomy" id="392015"/>
    <lineage>
        <taxon>Bacteria</taxon>
        <taxon>Bacillati</taxon>
        <taxon>Bacillota</taxon>
        <taxon>Bacilli</taxon>
        <taxon>Bacillales</taxon>
        <taxon>Alicyclobacillaceae</taxon>
        <taxon>Alicyclobacillus</taxon>
    </lineage>
</organism>
<keyword evidence="1" id="KW-1003">Cell membrane</keyword>
<evidence type="ECO:0000256" key="5">
    <source>
        <dbReference type="SAM" id="Phobius"/>
    </source>
</evidence>
<keyword evidence="4 5" id="KW-0472">Membrane</keyword>
<evidence type="ECO:0000256" key="2">
    <source>
        <dbReference type="ARBA" id="ARBA00022692"/>
    </source>
</evidence>
<dbReference type="STRING" id="392015.SAMN05421543_11357"/>
<dbReference type="InterPro" id="IPR020912">
    <property type="entry name" value="UPF0295"/>
</dbReference>
<evidence type="ECO:0000313" key="6">
    <source>
        <dbReference type="EMBL" id="SFU91730.1"/>
    </source>
</evidence>
<feature type="transmembrane region" description="Helical" evidence="5">
    <location>
        <begin position="6"/>
        <end position="26"/>
    </location>
</feature>
<dbReference type="Pfam" id="PF11023">
    <property type="entry name" value="DUF2614"/>
    <property type="match status" value="1"/>
</dbReference>
<dbReference type="AlphaFoldDB" id="A0A1I7K2X4"/>
<evidence type="ECO:0000256" key="4">
    <source>
        <dbReference type="ARBA" id="ARBA00023136"/>
    </source>
</evidence>
<dbReference type="RefSeq" id="WP_074953402.1">
    <property type="nucleotide sequence ID" value="NZ_FPBV01000013.1"/>
</dbReference>
<keyword evidence="3 5" id="KW-1133">Transmembrane helix</keyword>